<protein>
    <submittedName>
        <fullName evidence="2">Uncharacterized protein</fullName>
    </submittedName>
</protein>
<proteinExistence type="predicted"/>
<feature type="region of interest" description="Disordered" evidence="1">
    <location>
        <begin position="1"/>
        <end position="75"/>
    </location>
</feature>
<organism evidence="2 3">
    <name type="scientific">Cladophialophora chaetospira</name>
    <dbReference type="NCBI Taxonomy" id="386627"/>
    <lineage>
        <taxon>Eukaryota</taxon>
        <taxon>Fungi</taxon>
        <taxon>Dikarya</taxon>
        <taxon>Ascomycota</taxon>
        <taxon>Pezizomycotina</taxon>
        <taxon>Eurotiomycetes</taxon>
        <taxon>Chaetothyriomycetidae</taxon>
        <taxon>Chaetothyriales</taxon>
        <taxon>Herpotrichiellaceae</taxon>
        <taxon>Cladophialophora</taxon>
    </lineage>
</organism>
<feature type="compositionally biased region" description="Polar residues" evidence="1">
    <location>
        <begin position="12"/>
        <end position="26"/>
    </location>
</feature>
<sequence>MKILIIPYDGGKQSQATTSEGVTRTQHAAREYHRNAKLRKAKNKPSSQAGSHRPRKPGKGGSSDDSDSTDASEPQLEQLSPIQTLLGASRADPFRTGCISDAPPYVHEMLDHAVSYQWSEFRLSDTGDMLNAAKAEIMHSVLKSPQAWYAAIFAGATHDAYQHGVYGVPKQNEQLRLYYKTKAIEAVLADVSQNGDMVSEESLLSMTVLASHGTGERLKGADSAKRRDLRLPFVPHVHGVEYYSAMDTGTEHLNAIYSLVDKRGGLRTIRTRSLAISIQLYDIYASWNQLKSPRFDLLAPTKYSLSLRTHKSDALANDLLEQSTIGFHALLSIYSSLDQIAEIAHNASIFSADFDQLIRCYHLPKEEQRFGTPNIALVKFTRWCVLHDILMLPVAGTNHVLEPEHTISELCRLILLSYALFAVVPMPAENKLHNRLAEQLERSLHDAVELEVPGRHSDLFLCAIGWAFMCAHKAVGYRKLGRLLRTLVGFLEQQDLVLLDVKQWPTVADIMKSFLWLDSYCEEPGRKFWACACGIAQKNLRRGSEISTVPDGVF</sequence>
<evidence type="ECO:0000256" key="1">
    <source>
        <dbReference type="SAM" id="MobiDB-lite"/>
    </source>
</evidence>
<dbReference type="Proteomes" id="UP001172673">
    <property type="component" value="Unassembled WGS sequence"/>
</dbReference>
<evidence type="ECO:0000313" key="3">
    <source>
        <dbReference type="Proteomes" id="UP001172673"/>
    </source>
</evidence>
<dbReference type="PANTHER" id="PTHR37540">
    <property type="entry name" value="TRANSCRIPTION FACTOR (ACR-2), PUTATIVE-RELATED-RELATED"/>
    <property type="match status" value="1"/>
</dbReference>
<dbReference type="EMBL" id="JAPDRK010000008">
    <property type="protein sequence ID" value="KAJ9609466.1"/>
    <property type="molecule type" value="Genomic_DNA"/>
</dbReference>
<dbReference type="AlphaFoldDB" id="A0AA39CIF9"/>
<keyword evidence="3" id="KW-1185">Reference proteome</keyword>
<reference evidence="2" key="1">
    <citation type="submission" date="2022-10" db="EMBL/GenBank/DDBJ databases">
        <title>Culturing micro-colonial fungi from biological soil crusts in the Mojave desert and describing Neophaeococcomyces mojavensis, and introducing the new genera and species Taxawa tesnikishii.</title>
        <authorList>
            <person name="Kurbessoian T."/>
            <person name="Stajich J.E."/>
        </authorList>
    </citation>
    <scope>NUCLEOTIDE SEQUENCE</scope>
    <source>
        <strain evidence="2">TK_41</strain>
    </source>
</reference>
<accession>A0AA39CIF9</accession>
<name>A0AA39CIF9_9EURO</name>
<comment type="caution">
    <text evidence="2">The sequence shown here is derived from an EMBL/GenBank/DDBJ whole genome shotgun (WGS) entry which is preliminary data.</text>
</comment>
<gene>
    <name evidence="2" type="ORF">H2200_005793</name>
</gene>
<dbReference type="PANTHER" id="PTHR37540:SF5">
    <property type="entry name" value="TRANSCRIPTION FACTOR DOMAIN-CONTAINING PROTEIN"/>
    <property type="match status" value="1"/>
</dbReference>
<evidence type="ECO:0000313" key="2">
    <source>
        <dbReference type="EMBL" id="KAJ9609466.1"/>
    </source>
</evidence>